<feature type="coiled-coil region" evidence="1">
    <location>
        <begin position="1"/>
        <end position="35"/>
    </location>
</feature>
<dbReference type="EMBL" id="JABFTP020000185">
    <property type="protein sequence ID" value="KAL3287225.1"/>
    <property type="molecule type" value="Genomic_DNA"/>
</dbReference>
<protein>
    <submittedName>
        <fullName evidence="2">Uncharacterized protein</fullName>
    </submittedName>
</protein>
<proteinExistence type="predicted"/>
<gene>
    <name evidence="2" type="ORF">HHI36_001702</name>
</gene>
<evidence type="ECO:0000313" key="3">
    <source>
        <dbReference type="Proteomes" id="UP001516400"/>
    </source>
</evidence>
<comment type="caution">
    <text evidence="2">The sequence shown here is derived from an EMBL/GenBank/DDBJ whole genome shotgun (WGS) entry which is preliminary data.</text>
</comment>
<sequence>NRTIKKEQERMKLEIQRIQQEINSLTVKAAETAEEIQSRNINVVITGVKNNEEVCEVLTQIDISVKNEVLKVKQIATANEYKPFIVTFPTEEMRNSVLIKRKAAGKVVLESTKNSENPRTIYINEDIPKPMQILLRKTKGLKDIGYRFVDQGCQVVCPEN</sequence>
<evidence type="ECO:0000313" key="2">
    <source>
        <dbReference type="EMBL" id="KAL3287225.1"/>
    </source>
</evidence>
<dbReference type="Proteomes" id="UP001516400">
    <property type="component" value="Unassembled WGS sequence"/>
</dbReference>
<evidence type="ECO:0000256" key="1">
    <source>
        <dbReference type="SAM" id="Coils"/>
    </source>
</evidence>
<organism evidence="2 3">
    <name type="scientific">Cryptolaemus montrouzieri</name>
    <dbReference type="NCBI Taxonomy" id="559131"/>
    <lineage>
        <taxon>Eukaryota</taxon>
        <taxon>Metazoa</taxon>
        <taxon>Ecdysozoa</taxon>
        <taxon>Arthropoda</taxon>
        <taxon>Hexapoda</taxon>
        <taxon>Insecta</taxon>
        <taxon>Pterygota</taxon>
        <taxon>Neoptera</taxon>
        <taxon>Endopterygota</taxon>
        <taxon>Coleoptera</taxon>
        <taxon>Polyphaga</taxon>
        <taxon>Cucujiformia</taxon>
        <taxon>Coccinelloidea</taxon>
        <taxon>Coccinellidae</taxon>
        <taxon>Scymninae</taxon>
        <taxon>Scymnini</taxon>
        <taxon>Cryptolaemus</taxon>
    </lineage>
</organism>
<dbReference type="AlphaFoldDB" id="A0ABD2P9P6"/>
<feature type="non-terminal residue" evidence="2">
    <location>
        <position position="1"/>
    </location>
</feature>
<accession>A0ABD2P9P6</accession>
<keyword evidence="1" id="KW-0175">Coiled coil</keyword>
<name>A0ABD2P9P6_9CUCU</name>
<keyword evidence="3" id="KW-1185">Reference proteome</keyword>
<reference evidence="2 3" key="1">
    <citation type="journal article" date="2021" name="BMC Biol.">
        <title>Horizontally acquired antibacterial genes associated with adaptive radiation of ladybird beetles.</title>
        <authorList>
            <person name="Li H.S."/>
            <person name="Tang X.F."/>
            <person name="Huang Y.H."/>
            <person name="Xu Z.Y."/>
            <person name="Chen M.L."/>
            <person name="Du X.Y."/>
            <person name="Qiu B.Y."/>
            <person name="Chen P.T."/>
            <person name="Zhang W."/>
            <person name="Slipinski A."/>
            <person name="Escalona H.E."/>
            <person name="Waterhouse R.M."/>
            <person name="Zwick A."/>
            <person name="Pang H."/>
        </authorList>
    </citation>
    <scope>NUCLEOTIDE SEQUENCE [LARGE SCALE GENOMIC DNA]</scope>
    <source>
        <strain evidence="2">SYSU2018</strain>
    </source>
</reference>